<protein>
    <recommendedName>
        <fullName evidence="3">AB hydrolase-1 domain-containing protein</fullName>
    </recommendedName>
</protein>
<dbReference type="PRINTS" id="PR00111">
    <property type="entry name" value="ABHYDROLASE"/>
</dbReference>
<evidence type="ECO:0000256" key="1">
    <source>
        <dbReference type="ARBA" id="ARBA00022801"/>
    </source>
</evidence>
<dbReference type="PRINTS" id="PR00412">
    <property type="entry name" value="EPOXHYDRLASE"/>
</dbReference>
<dbReference type="GO" id="GO:0016787">
    <property type="term" value="F:hydrolase activity"/>
    <property type="evidence" value="ECO:0007669"/>
    <property type="project" value="UniProtKB-KW"/>
</dbReference>
<dbReference type="Gene3D" id="3.40.50.1820">
    <property type="entry name" value="alpha/beta hydrolase"/>
    <property type="match status" value="1"/>
</dbReference>
<dbReference type="OrthoDB" id="408373at2759"/>
<dbReference type="EMBL" id="JAEPRB010000361">
    <property type="protein sequence ID" value="KAG2216779.1"/>
    <property type="molecule type" value="Genomic_DNA"/>
</dbReference>
<organism evidence="4 5">
    <name type="scientific">Circinella minor</name>
    <dbReference type="NCBI Taxonomy" id="1195481"/>
    <lineage>
        <taxon>Eukaryota</taxon>
        <taxon>Fungi</taxon>
        <taxon>Fungi incertae sedis</taxon>
        <taxon>Mucoromycota</taxon>
        <taxon>Mucoromycotina</taxon>
        <taxon>Mucoromycetes</taxon>
        <taxon>Mucorales</taxon>
        <taxon>Lichtheimiaceae</taxon>
        <taxon>Circinella</taxon>
    </lineage>
</organism>
<evidence type="ECO:0000256" key="2">
    <source>
        <dbReference type="ARBA" id="ARBA00038334"/>
    </source>
</evidence>
<dbReference type="AlphaFoldDB" id="A0A8H7RS43"/>
<sequence length="283" mass="31867">MVGLTCWREQIPFLVQLGYRVIVPTLRGFGETDAPTESSAYGDKTISNDFAALLDHLEIPTVVVIGHDWGGQAAWRFTQFYPDRVVGVASFCTPYIVPEQQYHSVEDVVKILPNFTYQLHLITPEAAKEIDENTEAFFKRIFRRVTETKNLGGIIDKTTGTLIAGRPPVDKSDSLPQKVLDYYVEKYQKRGAAGGLNFYKRRKTSFEECKNLDPIINKPALMVTADGDAALPPALTHGMENYIPQLERGAITGAGHWVLWEKPDECNAYLKNWLSKIYPVNKL</sequence>
<comment type="caution">
    <text evidence="4">The sequence shown here is derived from an EMBL/GenBank/DDBJ whole genome shotgun (WGS) entry which is preliminary data.</text>
</comment>
<reference evidence="4 5" key="1">
    <citation type="submission" date="2020-12" db="EMBL/GenBank/DDBJ databases">
        <title>Metabolic potential, ecology and presence of endohyphal bacteria is reflected in genomic diversity of Mucoromycotina.</title>
        <authorList>
            <person name="Muszewska A."/>
            <person name="Okrasinska A."/>
            <person name="Steczkiewicz K."/>
            <person name="Drgas O."/>
            <person name="Orlowska M."/>
            <person name="Perlinska-Lenart U."/>
            <person name="Aleksandrzak-Piekarczyk T."/>
            <person name="Szatraj K."/>
            <person name="Zielenkiewicz U."/>
            <person name="Pilsyk S."/>
            <person name="Malc E."/>
            <person name="Mieczkowski P."/>
            <person name="Kruszewska J.S."/>
            <person name="Biernat P."/>
            <person name="Pawlowska J."/>
        </authorList>
    </citation>
    <scope>NUCLEOTIDE SEQUENCE [LARGE SCALE GENOMIC DNA]</scope>
    <source>
        <strain evidence="4 5">CBS 142.35</strain>
    </source>
</reference>
<feature type="domain" description="AB hydrolase-1" evidence="3">
    <location>
        <begin position="7"/>
        <end position="263"/>
    </location>
</feature>
<gene>
    <name evidence="4" type="ORF">INT45_003793</name>
</gene>
<dbReference type="Pfam" id="PF00561">
    <property type="entry name" value="Abhydrolase_1"/>
    <property type="match status" value="1"/>
</dbReference>
<proteinExistence type="inferred from homology"/>
<dbReference type="SUPFAM" id="SSF53474">
    <property type="entry name" value="alpha/beta-Hydrolases"/>
    <property type="match status" value="1"/>
</dbReference>
<dbReference type="InterPro" id="IPR029058">
    <property type="entry name" value="AB_hydrolase_fold"/>
</dbReference>
<accession>A0A8H7RS43</accession>
<evidence type="ECO:0000313" key="5">
    <source>
        <dbReference type="Proteomes" id="UP000646827"/>
    </source>
</evidence>
<evidence type="ECO:0000259" key="3">
    <source>
        <dbReference type="Pfam" id="PF00561"/>
    </source>
</evidence>
<dbReference type="InterPro" id="IPR000073">
    <property type="entry name" value="AB_hydrolase_1"/>
</dbReference>
<evidence type="ECO:0000313" key="4">
    <source>
        <dbReference type="EMBL" id="KAG2216779.1"/>
    </source>
</evidence>
<name>A0A8H7RS43_9FUNG</name>
<dbReference type="Proteomes" id="UP000646827">
    <property type="component" value="Unassembled WGS sequence"/>
</dbReference>
<comment type="similarity">
    <text evidence="2">Belongs to the AB hydrolase superfamily. Epoxide hydrolase family.</text>
</comment>
<dbReference type="PANTHER" id="PTHR43329">
    <property type="entry name" value="EPOXIDE HYDROLASE"/>
    <property type="match status" value="1"/>
</dbReference>
<keyword evidence="1" id="KW-0378">Hydrolase</keyword>
<keyword evidence="5" id="KW-1185">Reference proteome</keyword>
<dbReference type="InterPro" id="IPR000639">
    <property type="entry name" value="Epox_hydrolase-like"/>
</dbReference>